<dbReference type="Proteomes" id="UP000000268">
    <property type="component" value="Chromosome"/>
</dbReference>
<evidence type="ECO:0000259" key="4">
    <source>
        <dbReference type="Pfam" id="PF22624"/>
    </source>
</evidence>
<organism evidence="5 6">
    <name type="scientific">Acaryochloris marina (strain MBIC 11017)</name>
    <dbReference type="NCBI Taxonomy" id="329726"/>
    <lineage>
        <taxon>Bacteria</taxon>
        <taxon>Bacillati</taxon>
        <taxon>Cyanobacteriota</taxon>
        <taxon>Cyanophyceae</taxon>
        <taxon>Acaryochloridales</taxon>
        <taxon>Acaryochloridaceae</taxon>
        <taxon>Acaryochloris</taxon>
    </lineage>
</organism>
<dbReference type="GO" id="GO:0019878">
    <property type="term" value="P:lysine biosynthetic process via aminoadipic acid"/>
    <property type="evidence" value="ECO:0007669"/>
    <property type="project" value="TreeGrafter"/>
</dbReference>
<protein>
    <submittedName>
        <fullName evidence="5">Phosphopantetheinyl transferase, putative</fullName>
    </submittedName>
</protein>
<keyword evidence="6" id="KW-1185">Reference proteome</keyword>
<dbReference type="RefSeq" id="WP_012164270.1">
    <property type="nucleotide sequence ID" value="NC_009925.1"/>
</dbReference>
<dbReference type="SUPFAM" id="SSF56214">
    <property type="entry name" value="4'-phosphopantetheinyl transferase"/>
    <property type="match status" value="2"/>
</dbReference>
<dbReference type="AlphaFoldDB" id="B0C891"/>
<dbReference type="Pfam" id="PF01648">
    <property type="entry name" value="ACPS"/>
    <property type="match status" value="1"/>
</dbReference>
<dbReference type="InterPro" id="IPR037143">
    <property type="entry name" value="4-PPantetheinyl_Trfase_dom_sf"/>
</dbReference>
<feature type="domain" description="4'-phosphopantetheinyl transferase" evidence="3">
    <location>
        <begin position="122"/>
        <end position="197"/>
    </location>
</feature>
<proteinExistence type="inferred from homology"/>
<evidence type="ECO:0000259" key="3">
    <source>
        <dbReference type="Pfam" id="PF01648"/>
    </source>
</evidence>
<dbReference type="HOGENOM" id="CLU_057011_2_3_3"/>
<dbReference type="GO" id="GO:0005829">
    <property type="term" value="C:cytosol"/>
    <property type="evidence" value="ECO:0007669"/>
    <property type="project" value="TreeGrafter"/>
</dbReference>
<dbReference type="InterPro" id="IPR055066">
    <property type="entry name" value="AASDHPPT_N"/>
</dbReference>
<dbReference type="OrthoDB" id="9808281at2"/>
<feature type="domain" description="4'-phosphopantetheinyl transferase N-terminal" evidence="4">
    <location>
        <begin position="36"/>
        <end position="116"/>
    </location>
</feature>
<dbReference type="eggNOG" id="COG2091">
    <property type="taxonomic scope" value="Bacteria"/>
</dbReference>
<gene>
    <name evidence="5" type="ordered locus">AM1_3926</name>
</gene>
<dbReference type="EMBL" id="CP000828">
    <property type="protein sequence ID" value="ABW28911.1"/>
    <property type="molecule type" value="Genomic_DNA"/>
</dbReference>
<dbReference type="STRING" id="329726.AM1_3926"/>
<dbReference type="PANTHER" id="PTHR12215">
    <property type="entry name" value="PHOSPHOPANTETHEINE TRANSFERASE"/>
    <property type="match status" value="1"/>
</dbReference>
<reference evidence="5 6" key="1">
    <citation type="journal article" date="2008" name="Proc. Natl. Acad. Sci. U.S.A.">
        <title>Niche adaptation and genome expansion in the chlorophyll d-producing cyanobacterium Acaryochloris marina.</title>
        <authorList>
            <person name="Swingley W.D."/>
            <person name="Chen M."/>
            <person name="Cheung P.C."/>
            <person name="Conrad A.L."/>
            <person name="Dejesa L.C."/>
            <person name="Hao J."/>
            <person name="Honchak B.M."/>
            <person name="Karbach L.E."/>
            <person name="Kurdoglu A."/>
            <person name="Lahiri S."/>
            <person name="Mastrian S.D."/>
            <person name="Miyashita H."/>
            <person name="Page L."/>
            <person name="Ramakrishna P."/>
            <person name="Satoh S."/>
            <person name="Sattley W.M."/>
            <person name="Shimada Y."/>
            <person name="Taylor H.L."/>
            <person name="Tomo T."/>
            <person name="Tsuchiya T."/>
            <person name="Wang Z.T."/>
            <person name="Raymond J."/>
            <person name="Mimuro M."/>
            <person name="Blankenship R.E."/>
            <person name="Touchman J.W."/>
        </authorList>
    </citation>
    <scope>NUCLEOTIDE SEQUENCE [LARGE SCALE GENOMIC DNA]</scope>
    <source>
        <strain evidence="6">MBIC 11017</strain>
    </source>
</reference>
<dbReference type="Gene3D" id="3.90.470.20">
    <property type="entry name" value="4'-phosphopantetheinyl transferase domain"/>
    <property type="match status" value="2"/>
</dbReference>
<dbReference type="PANTHER" id="PTHR12215:SF10">
    <property type="entry name" value="L-AMINOADIPATE-SEMIALDEHYDE DEHYDROGENASE-PHOSPHOPANTETHEINYL TRANSFERASE"/>
    <property type="match status" value="1"/>
</dbReference>
<evidence type="ECO:0000256" key="1">
    <source>
        <dbReference type="ARBA" id="ARBA00010990"/>
    </source>
</evidence>
<keyword evidence="2 5" id="KW-0808">Transferase</keyword>
<name>B0C891_ACAM1</name>
<sequence length="246" mass="28066">MSDCQWIPTHTVTPIAPQTLHIWRLPLRTDGASHWWDLLSRDEQQRAQRFVRSQDQDKYVQVRGTLRCLLGQYLQIPGHTLRFDYGDYGKPQLVSSCNSLNLQFNVSHSHELALIAITQATAVGIDIEQMNPQARYINISQRFFSVAEHEILLQQPVEQQCHTFFQLWTRKEACVKAMGGSIAHVLDQINVAQGLNQTSIAIEVQEEPHQLFLRNLIPDPNFAGAVATQAPLQHLHLWQWDSISSG</sequence>
<accession>B0C891</accession>
<dbReference type="GO" id="GO:0008897">
    <property type="term" value="F:holo-[acyl-carrier-protein] synthase activity"/>
    <property type="evidence" value="ECO:0007669"/>
    <property type="project" value="InterPro"/>
</dbReference>
<dbReference type="InterPro" id="IPR050559">
    <property type="entry name" value="P-Pant_transferase_sf"/>
</dbReference>
<dbReference type="GO" id="GO:0000287">
    <property type="term" value="F:magnesium ion binding"/>
    <property type="evidence" value="ECO:0007669"/>
    <property type="project" value="InterPro"/>
</dbReference>
<dbReference type="KEGG" id="amr:AM1_3926"/>
<dbReference type="Pfam" id="PF22624">
    <property type="entry name" value="AASDHPPT_N"/>
    <property type="match status" value="1"/>
</dbReference>
<evidence type="ECO:0000313" key="5">
    <source>
        <dbReference type="EMBL" id="ABW28911.1"/>
    </source>
</evidence>
<evidence type="ECO:0000256" key="2">
    <source>
        <dbReference type="ARBA" id="ARBA00022679"/>
    </source>
</evidence>
<dbReference type="InterPro" id="IPR008278">
    <property type="entry name" value="4-PPantetheinyl_Trfase_dom"/>
</dbReference>
<evidence type="ECO:0000313" key="6">
    <source>
        <dbReference type="Proteomes" id="UP000000268"/>
    </source>
</evidence>
<comment type="similarity">
    <text evidence="1">Belongs to the P-Pant transferase superfamily. Gsp/Sfp/HetI/AcpT family.</text>
</comment>